<dbReference type="EMBL" id="UINC01055887">
    <property type="protein sequence ID" value="SVB75285.1"/>
    <property type="molecule type" value="Genomic_DNA"/>
</dbReference>
<gene>
    <name evidence="1" type="ORF">METZ01_LOCUS228139</name>
</gene>
<reference evidence="1" key="1">
    <citation type="submission" date="2018-05" db="EMBL/GenBank/DDBJ databases">
        <authorList>
            <person name="Lanie J.A."/>
            <person name="Ng W.-L."/>
            <person name="Kazmierczak K.M."/>
            <person name="Andrzejewski T.M."/>
            <person name="Davidsen T.M."/>
            <person name="Wayne K.J."/>
            <person name="Tettelin H."/>
            <person name="Glass J.I."/>
            <person name="Rusch D."/>
            <person name="Podicherti R."/>
            <person name="Tsui H.-C.T."/>
            <person name="Winkler M.E."/>
        </authorList>
    </citation>
    <scope>NUCLEOTIDE SEQUENCE</scope>
</reference>
<name>A0A382GKI4_9ZZZZ</name>
<accession>A0A382GKI4</accession>
<evidence type="ECO:0000313" key="1">
    <source>
        <dbReference type="EMBL" id="SVB75285.1"/>
    </source>
</evidence>
<dbReference type="AlphaFoldDB" id="A0A382GKI4"/>
<organism evidence="1">
    <name type="scientific">marine metagenome</name>
    <dbReference type="NCBI Taxonomy" id="408172"/>
    <lineage>
        <taxon>unclassified sequences</taxon>
        <taxon>metagenomes</taxon>
        <taxon>ecological metagenomes</taxon>
    </lineage>
</organism>
<protein>
    <submittedName>
        <fullName evidence="1">Uncharacterized protein</fullName>
    </submittedName>
</protein>
<feature type="non-terminal residue" evidence="1">
    <location>
        <position position="240"/>
    </location>
</feature>
<sequence>VLWAAAADSIPPSAQMSVQVPADRVAGIQAPAVKVIGEGAGFVRLARTTDRPDATGHRALVGIPLSGLPSLQIADAPASQQAAARLGRVGFFRDQRVVEVLFTPCAEANSAPVVVDLSFDATTKRVPIPRASFYEDLTYRGAILNHDQSRTWRRGPQAAKRASSSQDSGLVGPAFKVTIQKEGIYRLTGEELMAAGAPASIRVSSIALYNGGGQRLSEAGEPAVQLRPVSFHLEDGGDGL</sequence>
<proteinExistence type="predicted"/>
<feature type="non-terminal residue" evidence="1">
    <location>
        <position position="1"/>
    </location>
</feature>